<evidence type="ECO:0000313" key="8">
    <source>
        <dbReference type="Proteomes" id="UP000186777"/>
    </source>
</evidence>
<dbReference type="CDD" id="cd06170">
    <property type="entry name" value="LuxR_C_like"/>
    <property type="match status" value="1"/>
</dbReference>
<feature type="transmembrane region" description="Helical" evidence="5">
    <location>
        <begin position="29"/>
        <end position="54"/>
    </location>
</feature>
<evidence type="ECO:0000256" key="1">
    <source>
        <dbReference type="ARBA" id="ARBA00023015"/>
    </source>
</evidence>
<keyword evidence="5" id="KW-1133">Transmembrane helix</keyword>
<evidence type="ECO:0000256" key="2">
    <source>
        <dbReference type="ARBA" id="ARBA00023125"/>
    </source>
</evidence>
<dbReference type="STRING" id="626940.BHW43_11150"/>
<accession>A0A1Q6R1L9</accession>
<dbReference type="AlphaFoldDB" id="A0A1Q6R1L9"/>
<feature type="coiled-coil region" evidence="4">
    <location>
        <begin position="419"/>
        <end position="523"/>
    </location>
</feature>
<dbReference type="Pfam" id="PF00196">
    <property type="entry name" value="GerE"/>
    <property type="match status" value="1"/>
</dbReference>
<proteinExistence type="predicted"/>
<keyword evidence="4" id="KW-0175">Coiled coil</keyword>
<reference evidence="7 8" key="1">
    <citation type="journal article" date="2016" name="Nat. Biotechnol.">
        <title>Measurement of bacterial replication rates in microbial communities.</title>
        <authorList>
            <person name="Brown C.T."/>
            <person name="Olm M.R."/>
            <person name="Thomas B.C."/>
            <person name="Banfield J.F."/>
        </authorList>
    </citation>
    <scope>NUCLEOTIDE SEQUENCE [LARGE SCALE GENOMIC DNA]</scope>
    <source>
        <strain evidence="7">46_33</strain>
    </source>
</reference>
<keyword evidence="3" id="KW-0804">Transcription</keyword>
<dbReference type="SUPFAM" id="SSF46894">
    <property type="entry name" value="C-terminal effector domain of the bipartite response regulators"/>
    <property type="match status" value="1"/>
</dbReference>
<evidence type="ECO:0000256" key="3">
    <source>
        <dbReference type="ARBA" id="ARBA00023163"/>
    </source>
</evidence>
<dbReference type="InterPro" id="IPR000792">
    <property type="entry name" value="Tscrpt_reg_LuxR_C"/>
</dbReference>
<name>A0A1Q6R1L9_9FIRM</name>
<dbReference type="EMBL" id="MNTG01000048">
    <property type="protein sequence ID" value="OLA36180.1"/>
    <property type="molecule type" value="Genomic_DNA"/>
</dbReference>
<dbReference type="GO" id="GO:0003677">
    <property type="term" value="F:DNA binding"/>
    <property type="evidence" value="ECO:0007669"/>
    <property type="project" value="UniProtKB-KW"/>
</dbReference>
<dbReference type="PRINTS" id="PR00038">
    <property type="entry name" value="HTHLUXR"/>
</dbReference>
<dbReference type="PANTHER" id="PTHR44688">
    <property type="entry name" value="DNA-BINDING TRANSCRIPTIONAL ACTIVATOR DEVR_DOSR"/>
    <property type="match status" value="1"/>
</dbReference>
<evidence type="ECO:0000256" key="5">
    <source>
        <dbReference type="SAM" id="Phobius"/>
    </source>
</evidence>
<keyword evidence="1" id="KW-0805">Transcription regulation</keyword>
<evidence type="ECO:0000313" key="7">
    <source>
        <dbReference type="EMBL" id="OLA36180.1"/>
    </source>
</evidence>
<dbReference type="GO" id="GO:0006355">
    <property type="term" value="P:regulation of DNA-templated transcription"/>
    <property type="evidence" value="ECO:0007669"/>
    <property type="project" value="InterPro"/>
</dbReference>
<dbReference type="PROSITE" id="PS50043">
    <property type="entry name" value="HTH_LUXR_2"/>
    <property type="match status" value="1"/>
</dbReference>
<comment type="caution">
    <text evidence="7">The sequence shown here is derived from an EMBL/GenBank/DDBJ whole genome shotgun (WGS) entry which is preliminary data.</text>
</comment>
<dbReference type="RefSeq" id="WP_303680583.1">
    <property type="nucleotide sequence ID" value="NZ_MNTG01000048.1"/>
</dbReference>
<dbReference type="InterPro" id="IPR016032">
    <property type="entry name" value="Sig_transdc_resp-reg_C-effctor"/>
</dbReference>
<dbReference type="Gene3D" id="1.10.10.10">
    <property type="entry name" value="Winged helix-like DNA-binding domain superfamily/Winged helix DNA-binding domain"/>
    <property type="match status" value="1"/>
</dbReference>
<evidence type="ECO:0000259" key="6">
    <source>
        <dbReference type="PROSITE" id="PS50043"/>
    </source>
</evidence>
<keyword evidence="5" id="KW-0812">Transmembrane</keyword>
<organism evidence="7 8">
    <name type="scientific">Phascolarctobacterium succinatutens</name>
    <dbReference type="NCBI Taxonomy" id="626940"/>
    <lineage>
        <taxon>Bacteria</taxon>
        <taxon>Bacillati</taxon>
        <taxon>Bacillota</taxon>
        <taxon>Negativicutes</taxon>
        <taxon>Acidaminococcales</taxon>
        <taxon>Acidaminococcaceae</taxon>
        <taxon>Phascolarctobacterium</taxon>
    </lineage>
</organism>
<evidence type="ECO:0000256" key="4">
    <source>
        <dbReference type="SAM" id="Coils"/>
    </source>
</evidence>
<dbReference type="Proteomes" id="UP000186777">
    <property type="component" value="Unassembled WGS sequence"/>
</dbReference>
<protein>
    <recommendedName>
        <fullName evidence="6">HTH luxR-type domain-containing protein</fullName>
    </recommendedName>
</protein>
<feature type="transmembrane region" description="Helical" evidence="5">
    <location>
        <begin position="367"/>
        <end position="385"/>
    </location>
</feature>
<keyword evidence="5" id="KW-0472">Membrane</keyword>
<dbReference type="PANTHER" id="PTHR44688:SF16">
    <property type="entry name" value="DNA-BINDING TRANSCRIPTIONAL ACTIVATOR DEVR_DOSR"/>
    <property type="match status" value="1"/>
</dbReference>
<dbReference type="SMART" id="SM00421">
    <property type="entry name" value="HTH_LUXR"/>
    <property type="match status" value="1"/>
</dbReference>
<dbReference type="InterPro" id="IPR036388">
    <property type="entry name" value="WH-like_DNA-bd_sf"/>
</dbReference>
<keyword evidence="2" id="KW-0238">DNA-binding</keyword>
<gene>
    <name evidence="7" type="ORF">BHW43_11150</name>
</gene>
<feature type="domain" description="HTH luxR-type" evidence="6">
    <location>
        <begin position="536"/>
        <end position="601"/>
    </location>
</feature>
<sequence>MLNKLTKIKRLLLIGKEIWHNKRSMRGRFIIYLLSLVLLAGSAMLILLNVIGIVQPPSHDIDRFLEYELNTRTNDIKRQMNALAAHNIDLSQQLQNDIDRVMLEQGIYNNYDALNNNSEALTAIQQATYQTLAAKMQQAPASGALYLINASVNTNMLEPTYNGLFLKFTNIYSENTLFNETCMFRGNPQVARNNNISLYSTWQLELNVHAYPQADKLLHAKENNISQQYILTDVAHLKESWEQSRLFLMPINSNNGRIIGICGFEISSVYFQQRTKQANYKGYPLITAILDKKADNEYQGQLSNPASFVNATIKTSFDGEHELFTAGQERFIGFTAPLTVGASEHKVAVMLPADSYYHLLRQAKMRLLIMLGIILLLSLLSAGYFSKKYVDPLVADLQQLQQNPDAPPQSNGLELNQFFEFLQTHSEQQAEKLRQLQSENNQVQKQYGLAALRLQEAQEKQKQTANQYIHLEEQLAALQNEIQQVRLQMEQTQQEKLQAQQEREQAQQQFNFAQAALEKAIEKKLESVDPDSYQMFIDNLATLTPKEEDIFNLYVQGCSTKDIISQLGITENTLKYHNKNIYSKLGVKIRKELLQYIELMRNAEH</sequence>